<accession>A0ABD3AUU1</accession>
<gene>
    <name evidence="1" type="ORF">ACH5RR_003461</name>
</gene>
<proteinExistence type="predicted"/>
<evidence type="ECO:0000313" key="1">
    <source>
        <dbReference type="EMBL" id="KAL3535000.1"/>
    </source>
</evidence>
<sequence length="278" mass="32045">MMDKAQDEWWESQSSAAIRVVCAIEKNRNRTGYGIIGIDVDGRLLKIWAEVLSERIGRGDSMCNRCSEGIETLEHTFFFVLMLRKLGGFPQSYGHGIAKFKTNFWSQWNELRGASTRVEGEWHISLTDGADLEVGQSLCSCWVHLRLKYAGQILLLTITVPPLSPWSCISDYHHLYPLFHSFFFCLALERLLPQDKLRQFPHLSNHIELSVDYSYHDKDTVMHMPSVCFRKMLMNLYSPAKVVISVDGPSYMHKFRRNYTVIRQAISGRCSRALECNN</sequence>
<name>A0ABD3AUU1_9GENT</name>
<comment type="caution">
    <text evidence="1">The sequence shown here is derived from an EMBL/GenBank/DDBJ whole genome shotgun (WGS) entry which is preliminary data.</text>
</comment>
<dbReference type="Proteomes" id="UP001630127">
    <property type="component" value="Unassembled WGS sequence"/>
</dbReference>
<evidence type="ECO:0000313" key="2">
    <source>
        <dbReference type="Proteomes" id="UP001630127"/>
    </source>
</evidence>
<keyword evidence="2" id="KW-1185">Reference proteome</keyword>
<dbReference type="EMBL" id="JBJUIK010000002">
    <property type="protein sequence ID" value="KAL3535000.1"/>
    <property type="molecule type" value="Genomic_DNA"/>
</dbReference>
<protein>
    <submittedName>
        <fullName evidence="1">Uncharacterized protein</fullName>
    </submittedName>
</protein>
<organism evidence="1 2">
    <name type="scientific">Cinchona calisaya</name>
    <dbReference type="NCBI Taxonomy" id="153742"/>
    <lineage>
        <taxon>Eukaryota</taxon>
        <taxon>Viridiplantae</taxon>
        <taxon>Streptophyta</taxon>
        <taxon>Embryophyta</taxon>
        <taxon>Tracheophyta</taxon>
        <taxon>Spermatophyta</taxon>
        <taxon>Magnoliopsida</taxon>
        <taxon>eudicotyledons</taxon>
        <taxon>Gunneridae</taxon>
        <taxon>Pentapetalae</taxon>
        <taxon>asterids</taxon>
        <taxon>lamiids</taxon>
        <taxon>Gentianales</taxon>
        <taxon>Rubiaceae</taxon>
        <taxon>Cinchonoideae</taxon>
        <taxon>Cinchoneae</taxon>
        <taxon>Cinchona</taxon>
    </lineage>
</organism>
<dbReference type="AlphaFoldDB" id="A0ABD3AUU1"/>
<reference evidence="1 2" key="1">
    <citation type="submission" date="2024-11" db="EMBL/GenBank/DDBJ databases">
        <title>A near-complete genome assembly of Cinchona calisaya.</title>
        <authorList>
            <person name="Lian D.C."/>
            <person name="Zhao X.W."/>
            <person name="Wei L."/>
        </authorList>
    </citation>
    <scope>NUCLEOTIDE SEQUENCE [LARGE SCALE GENOMIC DNA]</scope>
    <source>
        <tissue evidence="1">Nenye</tissue>
    </source>
</reference>